<dbReference type="AlphaFoldDB" id="A0A4V1LPG1"/>
<gene>
    <name evidence="3" type="ORF">CRV06_14760</name>
</gene>
<dbReference type="RefSeq" id="WP_206732554.1">
    <property type="nucleotide sequence ID" value="NZ_PDKO01000023.1"/>
</dbReference>
<accession>A0A4V1LPG1</accession>
<proteinExistence type="predicted"/>
<feature type="domain" description="EF-hand" evidence="2">
    <location>
        <begin position="82"/>
        <end position="117"/>
    </location>
</feature>
<name>A0A4V1LPG1_9BACT</name>
<evidence type="ECO:0000313" key="4">
    <source>
        <dbReference type="Proteomes" id="UP000290191"/>
    </source>
</evidence>
<dbReference type="GO" id="GO:0005509">
    <property type="term" value="F:calcium ion binding"/>
    <property type="evidence" value="ECO:0007669"/>
    <property type="project" value="InterPro"/>
</dbReference>
<dbReference type="PROSITE" id="PS00018">
    <property type="entry name" value="EF_HAND_1"/>
    <property type="match status" value="1"/>
</dbReference>
<dbReference type="SUPFAM" id="SSF53955">
    <property type="entry name" value="Lysozyme-like"/>
    <property type="match status" value="1"/>
</dbReference>
<dbReference type="EMBL" id="PDKO01000023">
    <property type="protein sequence ID" value="RXJ61078.1"/>
    <property type="molecule type" value="Genomic_DNA"/>
</dbReference>
<keyword evidence="1" id="KW-0175">Coiled coil</keyword>
<keyword evidence="4" id="KW-1185">Reference proteome</keyword>
<feature type="coiled-coil region" evidence="1">
    <location>
        <begin position="145"/>
        <end position="172"/>
    </location>
</feature>
<evidence type="ECO:0000256" key="1">
    <source>
        <dbReference type="SAM" id="Coils"/>
    </source>
</evidence>
<organism evidence="3 4">
    <name type="scientific">Halarcobacter anaerophilus</name>
    <dbReference type="NCBI Taxonomy" id="877500"/>
    <lineage>
        <taxon>Bacteria</taxon>
        <taxon>Pseudomonadati</taxon>
        <taxon>Campylobacterota</taxon>
        <taxon>Epsilonproteobacteria</taxon>
        <taxon>Campylobacterales</taxon>
        <taxon>Arcobacteraceae</taxon>
        <taxon>Halarcobacter</taxon>
    </lineage>
</organism>
<sequence length="412" mass="48110">VKKELLSKDIKIEKDSTDEKYLLYSDDSNKYIKYSDCKESHPITFEWAKIIDESNEDDISIFTNLHKYLLPDVEDYKQEVLKVSSMYEKLFKEIDTNGNNQIEAQELEEATKNEAIKKITSKFIVKHSSEWDKKINMPNTIKQILEKHKENIKNYDKVKQHLENEEKRAENLALFEKCSSIADFPNSDKVFHINPIGLIGVFGSSGCYYNRDFTVDEVKAIVKALRESEKITSTSLWIPRYSSGISPTDKSYETTTKELNRVMNKYNINTCLRKIHFLAQCYHETDRFRAMTEYTSVYTARYDPYRGRGLVHLTHGETYKKFKDYMNDNEIYTNPSVIATNINYAFEAGGWYWENKGHVTATNENINFVADTDNTLKVSQCINGRVSNPNGLAERIKYVKELKRIFNYEKNI</sequence>
<evidence type="ECO:0000313" key="3">
    <source>
        <dbReference type="EMBL" id="RXJ61078.1"/>
    </source>
</evidence>
<dbReference type="InterPro" id="IPR002048">
    <property type="entry name" value="EF_hand_dom"/>
</dbReference>
<feature type="non-terminal residue" evidence="3">
    <location>
        <position position="1"/>
    </location>
</feature>
<dbReference type="InterPro" id="IPR023346">
    <property type="entry name" value="Lysozyme-like_dom_sf"/>
</dbReference>
<evidence type="ECO:0000259" key="2">
    <source>
        <dbReference type="PROSITE" id="PS50222"/>
    </source>
</evidence>
<comment type="caution">
    <text evidence="3">The sequence shown here is derived from an EMBL/GenBank/DDBJ whole genome shotgun (WGS) entry which is preliminary data.</text>
</comment>
<reference evidence="3 4" key="1">
    <citation type="submission" date="2017-10" db="EMBL/GenBank/DDBJ databases">
        <title>Genomics of the genus Arcobacter.</title>
        <authorList>
            <person name="Perez-Cataluna A."/>
            <person name="Figueras M.J."/>
        </authorList>
    </citation>
    <scope>NUCLEOTIDE SEQUENCE [LARGE SCALE GENOMIC DNA]</scope>
    <source>
        <strain evidence="3 4">DSM 24636</strain>
    </source>
</reference>
<dbReference type="InterPro" id="IPR018247">
    <property type="entry name" value="EF_Hand_1_Ca_BS"/>
</dbReference>
<protein>
    <recommendedName>
        <fullName evidence="2">EF-hand domain-containing protein</fullName>
    </recommendedName>
</protein>
<dbReference type="Gene3D" id="1.10.530.10">
    <property type="match status" value="1"/>
</dbReference>
<dbReference type="PROSITE" id="PS50222">
    <property type="entry name" value="EF_HAND_2"/>
    <property type="match status" value="1"/>
</dbReference>
<dbReference type="Proteomes" id="UP000290191">
    <property type="component" value="Unassembled WGS sequence"/>
</dbReference>